<evidence type="ECO:0000259" key="3">
    <source>
        <dbReference type="SMART" id="SM00062"/>
    </source>
</evidence>
<dbReference type="InterPro" id="IPR001638">
    <property type="entry name" value="Solute-binding_3/MltF_N"/>
</dbReference>
<organism evidence="4 5">
    <name type="scientific">Pseudodesulfovibrio indicus</name>
    <dbReference type="NCBI Taxonomy" id="1716143"/>
    <lineage>
        <taxon>Bacteria</taxon>
        <taxon>Pseudomonadati</taxon>
        <taxon>Thermodesulfobacteriota</taxon>
        <taxon>Desulfovibrionia</taxon>
        <taxon>Desulfovibrionales</taxon>
        <taxon>Desulfovibrionaceae</taxon>
    </lineage>
</organism>
<dbReference type="PANTHER" id="PTHR35936:SF25">
    <property type="entry name" value="ABC TRANSPORTER SUBSTRATE-BINDING PROTEIN"/>
    <property type="match status" value="1"/>
</dbReference>
<evidence type="ECO:0000256" key="1">
    <source>
        <dbReference type="ARBA" id="ARBA00022729"/>
    </source>
</evidence>
<keyword evidence="1 2" id="KW-0732">Signal</keyword>
<reference evidence="4 5" key="1">
    <citation type="journal article" date="2016" name="Front. Microbiol.">
        <title>Genome Sequence of the Piezophilic, Mesophilic Sulfate-Reducing Bacterium Desulfovibrio indicus J2T.</title>
        <authorList>
            <person name="Cao J."/>
            <person name="Maignien L."/>
            <person name="Shao Z."/>
            <person name="Alain K."/>
            <person name="Jebbar M."/>
        </authorList>
    </citation>
    <scope>NUCLEOTIDE SEQUENCE [LARGE SCALE GENOMIC DNA]</scope>
    <source>
        <strain evidence="4 5">J2</strain>
    </source>
</reference>
<gene>
    <name evidence="4" type="ORF">AWY79_13520</name>
</gene>
<accession>A0ABN4M234</accession>
<feature type="domain" description="Solute-binding protein family 3/N-terminal" evidence="3">
    <location>
        <begin position="30"/>
        <end position="254"/>
    </location>
</feature>
<evidence type="ECO:0000256" key="2">
    <source>
        <dbReference type="SAM" id="SignalP"/>
    </source>
</evidence>
<keyword evidence="5" id="KW-1185">Reference proteome</keyword>
<dbReference type="Proteomes" id="UP000055611">
    <property type="component" value="Chromosome"/>
</dbReference>
<feature type="signal peptide" evidence="2">
    <location>
        <begin position="1"/>
        <end position="25"/>
    </location>
</feature>
<name>A0ABN4M234_9BACT</name>
<proteinExistence type="predicted"/>
<evidence type="ECO:0000313" key="5">
    <source>
        <dbReference type="Proteomes" id="UP000055611"/>
    </source>
</evidence>
<evidence type="ECO:0000313" key="4">
    <source>
        <dbReference type="EMBL" id="AMK12052.1"/>
    </source>
</evidence>
<dbReference type="PANTHER" id="PTHR35936">
    <property type="entry name" value="MEMBRANE-BOUND LYTIC MUREIN TRANSGLYCOSYLASE F"/>
    <property type="match status" value="1"/>
</dbReference>
<dbReference type="EMBL" id="CP014206">
    <property type="protein sequence ID" value="AMK12052.1"/>
    <property type="molecule type" value="Genomic_DNA"/>
</dbReference>
<sequence>MRRSARVLFSALLLLSALSSVPAAAGERQTIHLAAFDYPPFYMEERGQVNGIAVELGRALFNRLDLNVEFTMYPLKRALSYLQSGEKDGVLILIRTPERERYAAFTDPVMTVRGLIWSSAEREGGPVNFDKLEDLRDYTIGVTLGYSYGERFDEMLENMRVDTASTDYANYRKLLSGRIDIFPGNEIVARGLFRLHPELRGKFDHSERSFMEWVLCMGVSRKSPFLPMIPEINKALADMRDEGLVDEIVGRYTR</sequence>
<protein>
    <recommendedName>
        <fullName evidence="3">Solute-binding protein family 3/N-terminal domain-containing protein</fullName>
    </recommendedName>
</protein>
<dbReference type="SUPFAM" id="SSF53850">
    <property type="entry name" value="Periplasmic binding protein-like II"/>
    <property type="match status" value="1"/>
</dbReference>
<dbReference type="Gene3D" id="3.40.190.10">
    <property type="entry name" value="Periplasmic binding protein-like II"/>
    <property type="match status" value="2"/>
</dbReference>
<dbReference type="Pfam" id="PF00497">
    <property type="entry name" value="SBP_bac_3"/>
    <property type="match status" value="1"/>
</dbReference>
<dbReference type="SMART" id="SM00062">
    <property type="entry name" value="PBPb"/>
    <property type="match status" value="1"/>
</dbReference>
<feature type="chain" id="PRO_5047513650" description="Solute-binding protein family 3/N-terminal domain-containing protein" evidence="2">
    <location>
        <begin position="26"/>
        <end position="254"/>
    </location>
</feature>